<evidence type="ECO:0000256" key="1">
    <source>
        <dbReference type="SAM" id="Phobius"/>
    </source>
</evidence>
<name>A0A410DT73_9CLOT</name>
<dbReference type="Proteomes" id="UP000286268">
    <property type="component" value="Chromosome"/>
</dbReference>
<protein>
    <recommendedName>
        <fullName evidence="4">Copper amine oxidase-like N-terminal domain-containing protein</fullName>
    </recommendedName>
</protein>
<gene>
    <name evidence="2" type="ORF">C1I91_11910</name>
</gene>
<reference evidence="2 3" key="1">
    <citation type="submission" date="2018-01" db="EMBL/GenBank/DDBJ databases">
        <title>Genome Sequencing and Assembly of Anaerobacter polyendosporus strain CT4.</title>
        <authorList>
            <person name="Tachaapaikoon C."/>
            <person name="Sutheeworapong S."/>
            <person name="Jenjaroenpun P."/>
            <person name="Wongsurawat T."/>
            <person name="Nookeaw I."/>
            <person name="Cheawchanlertfa P."/>
            <person name="Kosugi A."/>
            <person name="Cheevadhanarak S."/>
            <person name="Ratanakhanokchai K."/>
        </authorList>
    </citation>
    <scope>NUCLEOTIDE SEQUENCE [LARGE SCALE GENOMIC DNA]</scope>
    <source>
        <strain evidence="2 3">CT4</strain>
    </source>
</reference>
<dbReference type="OrthoDB" id="1906491at2"/>
<feature type="transmembrane region" description="Helical" evidence="1">
    <location>
        <begin position="6"/>
        <end position="27"/>
    </location>
</feature>
<keyword evidence="3" id="KW-1185">Reference proteome</keyword>
<organism evidence="2 3">
    <name type="scientific">Clostridium manihotivorum</name>
    <dbReference type="NCBI Taxonomy" id="2320868"/>
    <lineage>
        <taxon>Bacteria</taxon>
        <taxon>Bacillati</taxon>
        <taxon>Bacillota</taxon>
        <taxon>Clostridia</taxon>
        <taxon>Eubacteriales</taxon>
        <taxon>Clostridiaceae</taxon>
        <taxon>Clostridium</taxon>
    </lineage>
</organism>
<accession>A0A410DT73</accession>
<dbReference type="EMBL" id="CP025746">
    <property type="protein sequence ID" value="QAA32286.1"/>
    <property type="molecule type" value="Genomic_DNA"/>
</dbReference>
<evidence type="ECO:0000313" key="2">
    <source>
        <dbReference type="EMBL" id="QAA32286.1"/>
    </source>
</evidence>
<dbReference type="RefSeq" id="WP_128213075.1">
    <property type="nucleotide sequence ID" value="NZ_CP025746.1"/>
</dbReference>
<evidence type="ECO:0008006" key="4">
    <source>
        <dbReference type="Google" id="ProtNLM"/>
    </source>
</evidence>
<sequence>MKKFDLRIIFMGALIIVLCGVIAFLTLDRKPVNNKDTDTNKSTEASKETSTNATAISSDGKIKSANFNNYKVYFNGKEIALNKPLVSIRSEKDSEPQLYMPFDEILKYMHFNIKVVEKNNAVYLTMGQKDQLDASEDLSKLSGNEADLTAADIIQKTGNWSYIEKYLKYMTNDGIKKVVDIYNSKHDNAAEHKNAADYMKK</sequence>
<evidence type="ECO:0000313" key="3">
    <source>
        <dbReference type="Proteomes" id="UP000286268"/>
    </source>
</evidence>
<dbReference type="AlphaFoldDB" id="A0A410DT73"/>
<proteinExistence type="predicted"/>
<keyword evidence="1" id="KW-0812">Transmembrane</keyword>
<keyword evidence="1" id="KW-1133">Transmembrane helix</keyword>
<dbReference type="KEGG" id="cmah:C1I91_11910"/>
<keyword evidence="1" id="KW-0472">Membrane</keyword>